<name>A0A1B0CUQ1_LUTLO</name>
<accession>A0A1B0CUQ1</accession>
<dbReference type="EMBL" id="AJWK01029547">
    <property type="status" value="NOT_ANNOTATED_CDS"/>
    <property type="molecule type" value="Genomic_DNA"/>
</dbReference>
<dbReference type="Gene3D" id="3.90.215.10">
    <property type="entry name" value="Gamma Fibrinogen, chain A, domain 1"/>
    <property type="match status" value="1"/>
</dbReference>
<dbReference type="InterPro" id="IPR002181">
    <property type="entry name" value="Fibrinogen_a/b/g_C_dom"/>
</dbReference>
<dbReference type="InterPro" id="IPR036056">
    <property type="entry name" value="Fibrinogen-like_C"/>
</dbReference>
<dbReference type="PANTHER" id="PTHR19143">
    <property type="entry name" value="FIBRINOGEN/TENASCIN/ANGIOPOEITIN"/>
    <property type="match status" value="1"/>
</dbReference>
<feature type="compositionally biased region" description="Basic residues" evidence="2">
    <location>
        <begin position="40"/>
        <end position="81"/>
    </location>
</feature>
<dbReference type="InterPro" id="IPR050373">
    <property type="entry name" value="Fibrinogen_C-term_domain"/>
</dbReference>
<dbReference type="SMART" id="SM00186">
    <property type="entry name" value="FBG"/>
    <property type="match status" value="1"/>
</dbReference>
<protein>
    <recommendedName>
        <fullName evidence="3">Fibrinogen C-terminal domain-containing protein</fullName>
    </recommendedName>
</protein>
<proteinExistence type="predicted"/>
<dbReference type="PANTHER" id="PTHR19143:SF458">
    <property type="entry name" value="FIBRINOGEN C-TERMINAL DOMAIN-CONTAINING PROTEIN-RELATED"/>
    <property type="match status" value="1"/>
</dbReference>
<organism evidence="4 5">
    <name type="scientific">Lutzomyia longipalpis</name>
    <name type="common">Sand fly</name>
    <dbReference type="NCBI Taxonomy" id="7200"/>
    <lineage>
        <taxon>Eukaryota</taxon>
        <taxon>Metazoa</taxon>
        <taxon>Ecdysozoa</taxon>
        <taxon>Arthropoda</taxon>
        <taxon>Hexapoda</taxon>
        <taxon>Insecta</taxon>
        <taxon>Pterygota</taxon>
        <taxon>Neoptera</taxon>
        <taxon>Endopterygota</taxon>
        <taxon>Diptera</taxon>
        <taxon>Nematocera</taxon>
        <taxon>Psychodoidea</taxon>
        <taxon>Psychodidae</taxon>
        <taxon>Lutzomyia</taxon>
        <taxon>Lutzomyia</taxon>
    </lineage>
</organism>
<dbReference type="AlphaFoldDB" id="A0A1B0CUQ1"/>
<dbReference type="PROSITE" id="PS00514">
    <property type="entry name" value="FIBRINOGEN_C_1"/>
    <property type="match status" value="1"/>
</dbReference>
<dbReference type="GO" id="GO:0005615">
    <property type="term" value="C:extracellular space"/>
    <property type="evidence" value="ECO:0007669"/>
    <property type="project" value="TreeGrafter"/>
</dbReference>
<dbReference type="EnsemblMetazoa" id="LLOJ008686-RA">
    <property type="protein sequence ID" value="LLOJ008686-PA"/>
    <property type="gene ID" value="LLOJ008686"/>
</dbReference>
<dbReference type="EMBL" id="AJWK01029546">
    <property type="status" value="NOT_ANNOTATED_CDS"/>
    <property type="molecule type" value="Genomic_DNA"/>
</dbReference>
<keyword evidence="5" id="KW-1185">Reference proteome</keyword>
<dbReference type="VEuPathDB" id="VectorBase:LLONM1_001863"/>
<dbReference type="VEuPathDB" id="VectorBase:LLOJ008686"/>
<dbReference type="EMBL" id="AJWK01029550">
    <property type="status" value="NOT_ANNOTATED_CDS"/>
    <property type="molecule type" value="Genomic_DNA"/>
</dbReference>
<reference evidence="4" key="1">
    <citation type="submission" date="2020-05" db="UniProtKB">
        <authorList>
            <consortium name="EnsemblMetazoa"/>
        </authorList>
    </citation>
    <scope>IDENTIFICATION</scope>
    <source>
        <strain evidence="4">Jacobina</strain>
    </source>
</reference>
<dbReference type="Pfam" id="PF00147">
    <property type="entry name" value="Fibrinogen_C"/>
    <property type="match status" value="1"/>
</dbReference>
<keyword evidence="1" id="KW-1015">Disulfide bond</keyword>
<dbReference type="Gene3D" id="4.10.530.10">
    <property type="entry name" value="Gamma-fibrinogen Carboxyl Terminal Fragment, domain 2"/>
    <property type="match status" value="1"/>
</dbReference>
<feature type="compositionally biased region" description="Basic and acidic residues" evidence="2">
    <location>
        <begin position="24"/>
        <end position="39"/>
    </location>
</feature>
<dbReference type="EMBL" id="AJWK01029549">
    <property type="status" value="NOT_ANNOTATED_CDS"/>
    <property type="molecule type" value="Genomic_DNA"/>
</dbReference>
<dbReference type="EMBL" id="AJWK01029548">
    <property type="status" value="NOT_ANNOTATED_CDS"/>
    <property type="molecule type" value="Genomic_DNA"/>
</dbReference>
<feature type="domain" description="Fibrinogen C-terminal" evidence="3">
    <location>
        <begin position="243"/>
        <end position="481"/>
    </location>
</feature>
<evidence type="ECO:0000313" key="4">
    <source>
        <dbReference type="EnsemblMetazoa" id="LLOJ008686-PA"/>
    </source>
</evidence>
<dbReference type="PROSITE" id="PS51406">
    <property type="entry name" value="FIBRINOGEN_C_2"/>
    <property type="match status" value="1"/>
</dbReference>
<dbReference type="SUPFAM" id="SSF56496">
    <property type="entry name" value="Fibrinogen C-terminal domain-like"/>
    <property type="match status" value="2"/>
</dbReference>
<evidence type="ECO:0000313" key="5">
    <source>
        <dbReference type="Proteomes" id="UP000092461"/>
    </source>
</evidence>
<evidence type="ECO:0000256" key="2">
    <source>
        <dbReference type="SAM" id="MobiDB-lite"/>
    </source>
</evidence>
<dbReference type="InterPro" id="IPR020837">
    <property type="entry name" value="Fibrinogen_CS"/>
</dbReference>
<sequence length="481" mass="54552">MDRIIKILEKEVQDQVNGALQEALESRKARGDEEPVDAPRRRRRRSTAKSTTRRTRSRSTRRTPRRRSSRRGSSRRRRGKKMATEEEGKITRIEVSNQERYDAIRAEVRELSRRYQNFDWILTKTEGTVEELKGEWDAVKGSLYQVSGKGGGPVTSGEFSDKLNALATLLTSTRLAVLRMEKEFITAGQNITELQQNLKDVSVSQRNIPTKSFLNNALLAVKSPPVYAVMHPNGARGGSEGSCEVSLLPSSCKDAQKRSGIIKIQPSGHIHNPFYVNCLEGWTVIQHRDDGGVNFYRTWAEYKHGFGNLDGEFWIGLDKLHEITSSRIHELLIHLEDFEGERRIAKYDSFAIGGEKENYALVLLGKYSGDAGDSLSYHAGQKFSALDLDNDSWVEGNCAQAHTGGWWYNACDTSNLNGRYLGGEVPDELRYQGIYWNDNLNGRYLGGEVPDELRYQGIYWNEFKGANYSLKKVRMMIRPAE</sequence>
<dbReference type="InterPro" id="IPR014716">
    <property type="entry name" value="Fibrinogen_a/b/g_C_1"/>
</dbReference>
<evidence type="ECO:0000256" key="1">
    <source>
        <dbReference type="ARBA" id="ARBA00023157"/>
    </source>
</evidence>
<dbReference type="Proteomes" id="UP000092461">
    <property type="component" value="Unassembled WGS sequence"/>
</dbReference>
<feature type="region of interest" description="Disordered" evidence="2">
    <location>
        <begin position="23"/>
        <end position="88"/>
    </location>
</feature>
<dbReference type="CDD" id="cd00087">
    <property type="entry name" value="FReD"/>
    <property type="match status" value="1"/>
</dbReference>
<evidence type="ECO:0000259" key="3">
    <source>
        <dbReference type="PROSITE" id="PS51406"/>
    </source>
</evidence>